<evidence type="ECO:0000313" key="1">
    <source>
        <dbReference type="EMBL" id="GFH51885.1"/>
    </source>
</evidence>
<accession>A0AAD3CVU9</accession>
<dbReference type="Proteomes" id="UP001054902">
    <property type="component" value="Unassembled WGS sequence"/>
</dbReference>
<sequence>MVMEFYPSVSSTISFKIESNEKRNFVKSILGLDGCIYAIPFNAPRVVKFDPRTKSIEEIGPDLTKYEQRFHYEDGLCMYKDGVMGDDGCIFCIPFGARYFLKIDSLHSTVEVMNISLAGSSDIENSFCTYSCGALAKDGCIYYMPSTNADCILKFDPNAHVIENVRPLLQSPVHDIGQSNMFQQTSTLVAAPNGYLYGYSNRFDHVVQFEPFAQSLHSISAPFQLESFQCLGDGILINDCIYQILIGSQETEGKLCILKVDTRNMSLGKIDLDIVDRSGWLELIQSQPFHSPFVANDGCICLQIGAHLFRYNINSQQCVFEWIDAFGEWCSGVQSDDGIIYCLPYYGDKLLTIDPFSGFIQNLIDSSGLSQQDQNCILEKPIFDEAALAFGFEKTRQVIQRFFPIADQVCPLTNLHSFMIAASTKRCSLDIIYFLLRRNPSSLFCRDNYACSDRTSPMMLQNDRKRKADEYHPDSLQRFV</sequence>
<protein>
    <submittedName>
        <fullName evidence="1">Uncharacterized protein</fullName>
    </submittedName>
</protein>
<keyword evidence="2" id="KW-1185">Reference proteome</keyword>
<dbReference type="SUPFAM" id="SSF63829">
    <property type="entry name" value="Calcium-dependent phosphotriesterase"/>
    <property type="match status" value="1"/>
</dbReference>
<proteinExistence type="predicted"/>
<gene>
    <name evidence="1" type="ORF">CTEN210_08361</name>
</gene>
<evidence type="ECO:0000313" key="2">
    <source>
        <dbReference type="Proteomes" id="UP001054902"/>
    </source>
</evidence>
<organism evidence="1 2">
    <name type="scientific">Chaetoceros tenuissimus</name>
    <dbReference type="NCBI Taxonomy" id="426638"/>
    <lineage>
        <taxon>Eukaryota</taxon>
        <taxon>Sar</taxon>
        <taxon>Stramenopiles</taxon>
        <taxon>Ochrophyta</taxon>
        <taxon>Bacillariophyta</taxon>
        <taxon>Coscinodiscophyceae</taxon>
        <taxon>Chaetocerotophycidae</taxon>
        <taxon>Chaetocerotales</taxon>
        <taxon>Chaetocerotaceae</taxon>
        <taxon>Chaetoceros</taxon>
    </lineage>
</organism>
<dbReference type="EMBL" id="BLLK01000045">
    <property type="protein sequence ID" value="GFH51885.1"/>
    <property type="molecule type" value="Genomic_DNA"/>
</dbReference>
<reference evidence="1 2" key="1">
    <citation type="journal article" date="2021" name="Sci. Rep.">
        <title>The genome of the diatom Chaetoceros tenuissimus carries an ancient integrated fragment of an extant virus.</title>
        <authorList>
            <person name="Hongo Y."/>
            <person name="Kimura K."/>
            <person name="Takaki Y."/>
            <person name="Yoshida Y."/>
            <person name="Baba S."/>
            <person name="Kobayashi G."/>
            <person name="Nagasaki K."/>
            <person name="Hano T."/>
            <person name="Tomaru Y."/>
        </authorList>
    </citation>
    <scope>NUCLEOTIDE SEQUENCE [LARGE SCALE GENOMIC DNA]</scope>
    <source>
        <strain evidence="1 2">NIES-3715</strain>
    </source>
</reference>
<dbReference type="AlphaFoldDB" id="A0AAD3CVU9"/>
<name>A0AAD3CVU9_9STRA</name>
<comment type="caution">
    <text evidence="1">The sequence shown here is derived from an EMBL/GenBank/DDBJ whole genome shotgun (WGS) entry which is preliminary data.</text>
</comment>